<dbReference type="Proteomes" id="UP001229421">
    <property type="component" value="Unassembled WGS sequence"/>
</dbReference>
<reference evidence="2" key="1">
    <citation type="journal article" date="2023" name="bioRxiv">
        <title>Improved chromosome-level genome assembly for marigold (Tagetes erecta).</title>
        <authorList>
            <person name="Jiang F."/>
            <person name="Yuan L."/>
            <person name="Wang S."/>
            <person name="Wang H."/>
            <person name="Xu D."/>
            <person name="Wang A."/>
            <person name="Fan W."/>
        </authorList>
    </citation>
    <scope>NUCLEOTIDE SEQUENCE</scope>
    <source>
        <strain evidence="2">WSJ</strain>
        <tissue evidence="2">Leaf</tissue>
    </source>
</reference>
<keyword evidence="3" id="KW-1185">Reference proteome</keyword>
<protein>
    <submittedName>
        <fullName evidence="2">Uncharacterized protein</fullName>
    </submittedName>
</protein>
<dbReference type="AlphaFoldDB" id="A0AAD8PB78"/>
<feature type="compositionally biased region" description="Polar residues" evidence="1">
    <location>
        <begin position="54"/>
        <end position="67"/>
    </location>
</feature>
<proteinExistence type="predicted"/>
<name>A0AAD8PB78_TARER</name>
<gene>
    <name evidence="2" type="ORF">QVD17_05519</name>
</gene>
<evidence type="ECO:0000313" key="2">
    <source>
        <dbReference type="EMBL" id="KAK1439699.1"/>
    </source>
</evidence>
<accession>A0AAD8PB78</accession>
<comment type="caution">
    <text evidence="2">The sequence shown here is derived from an EMBL/GenBank/DDBJ whole genome shotgun (WGS) entry which is preliminary data.</text>
</comment>
<dbReference type="EMBL" id="JAUHHV010000001">
    <property type="protein sequence ID" value="KAK1439699.1"/>
    <property type="molecule type" value="Genomic_DNA"/>
</dbReference>
<feature type="region of interest" description="Disordered" evidence="1">
    <location>
        <begin position="1"/>
        <end position="156"/>
    </location>
</feature>
<feature type="compositionally biased region" description="Polar residues" evidence="1">
    <location>
        <begin position="34"/>
        <end position="44"/>
    </location>
</feature>
<sequence>MVDSNKTKSGNYNKEQKPQLHQNQRQRGRGRQNTSHGWQNSWNNGWMPPPSPYMTANQQQWHPTPSHASHGPLAQRWTNNQHNNGPPGGSGNQAHSSQHSGPPGFLTNGPGMNNVQSGGSGPSQGQFQGPFGYGIGQHIFGGQFRKRNRTEQPIRL</sequence>
<organism evidence="2 3">
    <name type="scientific">Tagetes erecta</name>
    <name type="common">African marigold</name>
    <dbReference type="NCBI Taxonomy" id="13708"/>
    <lineage>
        <taxon>Eukaryota</taxon>
        <taxon>Viridiplantae</taxon>
        <taxon>Streptophyta</taxon>
        <taxon>Embryophyta</taxon>
        <taxon>Tracheophyta</taxon>
        <taxon>Spermatophyta</taxon>
        <taxon>Magnoliopsida</taxon>
        <taxon>eudicotyledons</taxon>
        <taxon>Gunneridae</taxon>
        <taxon>Pentapetalae</taxon>
        <taxon>asterids</taxon>
        <taxon>campanulids</taxon>
        <taxon>Asterales</taxon>
        <taxon>Asteraceae</taxon>
        <taxon>Asteroideae</taxon>
        <taxon>Heliantheae alliance</taxon>
        <taxon>Tageteae</taxon>
        <taxon>Tagetes</taxon>
    </lineage>
</organism>
<evidence type="ECO:0000313" key="3">
    <source>
        <dbReference type="Proteomes" id="UP001229421"/>
    </source>
</evidence>
<evidence type="ECO:0000256" key="1">
    <source>
        <dbReference type="SAM" id="MobiDB-lite"/>
    </source>
</evidence>